<accession>A0ACC2DR94</accession>
<proteinExistence type="predicted"/>
<evidence type="ECO:0000313" key="2">
    <source>
        <dbReference type="Proteomes" id="UP001162992"/>
    </source>
</evidence>
<dbReference type="EMBL" id="CM055096">
    <property type="protein sequence ID" value="KAJ7556789.1"/>
    <property type="molecule type" value="Genomic_DNA"/>
</dbReference>
<name>A0ACC2DR94_DIPCM</name>
<organism evidence="1 2">
    <name type="scientific">Diphasiastrum complanatum</name>
    <name type="common">Issler's clubmoss</name>
    <name type="synonym">Lycopodium complanatum</name>
    <dbReference type="NCBI Taxonomy" id="34168"/>
    <lineage>
        <taxon>Eukaryota</taxon>
        <taxon>Viridiplantae</taxon>
        <taxon>Streptophyta</taxon>
        <taxon>Embryophyta</taxon>
        <taxon>Tracheophyta</taxon>
        <taxon>Lycopodiopsida</taxon>
        <taxon>Lycopodiales</taxon>
        <taxon>Lycopodiaceae</taxon>
        <taxon>Lycopodioideae</taxon>
        <taxon>Diphasiastrum</taxon>
    </lineage>
</organism>
<dbReference type="Proteomes" id="UP001162992">
    <property type="component" value="Chromosome 5"/>
</dbReference>
<protein>
    <submittedName>
        <fullName evidence="1">Uncharacterized protein</fullName>
    </submittedName>
</protein>
<evidence type="ECO:0000313" key="1">
    <source>
        <dbReference type="EMBL" id="KAJ7556789.1"/>
    </source>
</evidence>
<reference evidence="2" key="1">
    <citation type="journal article" date="2024" name="Proc. Natl. Acad. Sci. U.S.A.">
        <title>Extraordinary preservation of gene collinearity over three hundred million years revealed in homosporous lycophytes.</title>
        <authorList>
            <person name="Li C."/>
            <person name="Wickell D."/>
            <person name="Kuo L.Y."/>
            <person name="Chen X."/>
            <person name="Nie B."/>
            <person name="Liao X."/>
            <person name="Peng D."/>
            <person name="Ji J."/>
            <person name="Jenkins J."/>
            <person name="Williams M."/>
            <person name="Shu S."/>
            <person name="Plott C."/>
            <person name="Barry K."/>
            <person name="Rajasekar S."/>
            <person name="Grimwood J."/>
            <person name="Han X."/>
            <person name="Sun S."/>
            <person name="Hou Z."/>
            <person name="He W."/>
            <person name="Dai G."/>
            <person name="Sun C."/>
            <person name="Schmutz J."/>
            <person name="Leebens-Mack J.H."/>
            <person name="Li F.W."/>
            <person name="Wang L."/>
        </authorList>
    </citation>
    <scope>NUCLEOTIDE SEQUENCE [LARGE SCALE GENOMIC DNA]</scope>
    <source>
        <strain evidence="2">cv. PW_Plant_1</strain>
    </source>
</reference>
<sequence>MHGGEKARVVLPESVVEIIALQLALNVSASTGPLSAAPAIANMFQVCWTWRNISRSELLWETLCVAVWGVRSRHEGRTWYQEYLLVHVTSINLRTGNYRHYKLNYEISGDSNGRSEKCRCLALSGRFLAGGFSDGAIRVFDLKSRLCMCTMKPVHRDRFGPLSRAITGLVIDNEKVTFASLDGSVFVGNIVEALHRRVHVGNVIQDGALISFTGCSRWWVGLYAGSPGNSIRIWDAATREPVFQGGHIMDNDAMRGWNLFLEQATRIGSLRVSNDSYLVSTTQTKISVVDLETFGLRLNIEREEQIAVEAFDVKYNRLLTSSYDGDAQVRRLPHLQEQCRLQHVRAGSDSNHRTKIVGALNTRQAFLCISGVINAWDAVSGSHLYRVDEQLGSDVYDLVASDQFVAACVSDIGLHLWDFTPCV</sequence>
<gene>
    <name evidence="1" type="ORF">O6H91_05G098600</name>
</gene>
<comment type="caution">
    <text evidence="1">The sequence shown here is derived from an EMBL/GenBank/DDBJ whole genome shotgun (WGS) entry which is preliminary data.</text>
</comment>
<keyword evidence="2" id="KW-1185">Reference proteome</keyword>